<dbReference type="AlphaFoldDB" id="A0A1H9H2X6"/>
<accession>A0A1H9H2X6</accession>
<dbReference type="RefSeq" id="WP_074722622.1">
    <property type="nucleotide sequence ID" value="NZ_FOFX01000086.1"/>
</dbReference>
<dbReference type="Pfam" id="PF14213">
    <property type="entry name" value="DUF4325"/>
    <property type="match status" value="1"/>
</dbReference>
<sequence>MEVLNKLLLNVKTDFSPTPGPRYISEGEFSGEAFRQTCLEPKIRQALDSNALLIIDLDGTSGFGTSFLEEAFGGLIRVNHYKYQDIIDHIELKSEEENYLIEDIKWYLLDAKKENL</sequence>
<proteinExistence type="predicted"/>
<organism evidence="2 3">
    <name type="scientific">Nitrosomonas ureae</name>
    <dbReference type="NCBI Taxonomy" id="44577"/>
    <lineage>
        <taxon>Bacteria</taxon>
        <taxon>Pseudomonadati</taxon>
        <taxon>Pseudomonadota</taxon>
        <taxon>Betaproteobacteria</taxon>
        <taxon>Nitrosomonadales</taxon>
        <taxon>Nitrosomonadaceae</taxon>
        <taxon>Nitrosomonas</taxon>
    </lineage>
</organism>
<dbReference type="EMBL" id="FOFX01000086">
    <property type="protein sequence ID" value="SEQ56695.1"/>
    <property type="molecule type" value="Genomic_DNA"/>
</dbReference>
<name>A0A1H9H2X6_9PROT</name>
<reference evidence="2 3" key="1">
    <citation type="submission" date="2016-10" db="EMBL/GenBank/DDBJ databases">
        <authorList>
            <person name="de Groot N.N."/>
        </authorList>
    </citation>
    <scope>NUCLEOTIDE SEQUENCE [LARGE SCALE GENOMIC DNA]</scope>
    <source>
        <strain evidence="2 3">Nm9</strain>
    </source>
</reference>
<evidence type="ECO:0000259" key="1">
    <source>
        <dbReference type="Pfam" id="PF14213"/>
    </source>
</evidence>
<dbReference type="InterPro" id="IPR025474">
    <property type="entry name" value="DUF4325"/>
</dbReference>
<dbReference type="OrthoDB" id="1551124at2"/>
<evidence type="ECO:0000313" key="2">
    <source>
        <dbReference type="EMBL" id="SEQ56695.1"/>
    </source>
</evidence>
<feature type="domain" description="DUF4325" evidence="1">
    <location>
        <begin position="30"/>
        <end position="98"/>
    </location>
</feature>
<protein>
    <recommendedName>
        <fullName evidence="1">DUF4325 domain-containing protein</fullName>
    </recommendedName>
</protein>
<gene>
    <name evidence="2" type="ORF">SAMN05421510_10865</name>
</gene>
<evidence type="ECO:0000313" key="3">
    <source>
        <dbReference type="Proteomes" id="UP000181998"/>
    </source>
</evidence>
<dbReference type="Proteomes" id="UP000181998">
    <property type="component" value="Unassembled WGS sequence"/>
</dbReference>